<feature type="region of interest" description="Disordered" evidence="2">
    <location>
        <begin position="127"/>
        <end position="157"/>
    </location>
</feature>
<evidence type="ECO:0000256" key="1">
    <source>
        <dbReference type="ARBA" id="ARBA00005564"/>
    </source>
</evidence>
<dbReference type="GO" id="GO:0005829">
    <property type="term" value="C:cytosol"/>
    <property type="evidence" value="ECO:0007669"/>
    <property type="project" value="TreeGrafter"/>
</dbReference>
<sequence>MATEELALVGTYTDGDSDGIYTVAVDGDGAVEQRSVTAAGDDPSFLAIHPSGEYCYAVNEVDDGGVTALEIDRATGELTRLNQIRTGGGADPCHCTVDATGQYLLVAHYTGGSVAMCPIAEDGQIGAPSDLVEHTGSGPNEERQEAAHPHSIQPGPDNEYAYVPDLGDDRIVGYELDLDHGKLVASDAATVELAAGSGPRHMAFDHDGEYAYLINELDSTVTVLERDADTGSLTVVDTAPTVADDYDGENITADIHVHPSGEWVFGSNRGHDSIATFAVDDGTVEFQGTVSTRGEWPRNFALTPDGETLLAENMDTNDVVAFDVDAATGELSATGAVTELPSPVCLQFL</sequence>
<gene>
    <name evidence="3" type="ORF">E5139_00465</name>
</gene>
<reference evidence="3 4" key="1">
    <citation type="submission" date="2019-04" db="EMBL/GenBank/DDBJ databases">
        <title>Complete genome sequence of Arthrobacter sp. ZXY-2 associated with effective atrazine degradation and salt adaptation.</title>
        <authorList>
            <person name="Zhao X."/>
        </authorList>
    </citation>
    <scope>NUCLEOTIDE SEQUENCE [LARGE SCALE GENOMIC DNA]</scope>
    <source>
        <strain evidence="4">ZP60</strain>
    </source>
</reference>
<protein>
    <submittedName>
        <fullName evidence="3">Lactonase family protein</fullName>
    </submittedName>
</protein>
<name>A0A4D6KDW8_9EURY</name>
<dbReference type="KEGG" id="halz:E5139_00465"/>
<dbReference type="AlphaFoldDB" id="A0A4D6KDW8"/>
<dbReference type="EMBL" id="CP039375">
    <property type="protein sequence ID" value="QCD64171.1"/>
    <property type="molecule type" value="Genomic_DNA"/>
</dbReference>
<dbReference type="Pfam" id="PF10282">
    <property type="entry name" value="Lactonase"/>
    <property type="match status" value="1"/>
</dbReference>
<organism evidence="3 4">
    <name type="scientific">Halomicrobium mukohataei</name>
    <dbReference type="NCBI Taxonomy" id="57705"/>
    <lineage>
        <taxon>Archaea</taxon>
        <taxon>Methanobacteriati</taxon>
        <taxon>Methanobacteriota</taxon>
        <taxon>Stenosarchaea group</taxon>
        <taxon>Halobacteria</taxon>
        <taxon>Halobacteriales</taxon>
        <taxon>Haloarculaceae</taxon>
        <taxon>Halomicrobium</taxon>
    </lineage>
</organism>
<dbReference type="Proteomes" id="UP000297053">
    <property type="component" value="Chromosome"/>
</dbReference>
<dbReference type="InterPro" id="IPR011048">
    <property type="entry name" value="Haem_d1_sf"/>
</dbReference>
<evidence type="ECO:0000313" key="4">
    <source>
        <dbReference type="Proteomes" id="UP000297053"/>
    </source>
</evidence>
<dbReference type="OMA" id="NKEFIGY"/>
<dbReference type="PANTHER" id="PTHR30344:SF1">
    <property type="entry name" value="6-PHOSPHOGLUCONOLACTONASE"/>
    <property type="match status" value="1"/>
</dbReference>
<reference evidence="3 4" key="2">
    <citation type="submission" date="2019-04" db="EMBL/GenBank/DDBJ databases">
        <authorList>
            <person name="Yang S."/>
            <person name="Wei W."/>
        </authorList>
    </citation>
    <scope>NUCLEOTIDE SEQUENCE [LARGE SCALE GENOMIC DNA]</scope>
    <source>
        <strain evidence="4">ZP60</strain>
    </source>
</reference>
<comment type="similarity">
    <text evidence="1">Belongs to the cycloisomerase 2 family.</text>
</comment>
<dbReference type="SUPFAM" id="SSF51004">
    <property type="entry name" value="C-terminal (heme d1) domain of cytochrome cd1-nitrite reductase"/>
    <property type="match status" value="1"/>
</dbReference>
<accession>A0A4D6KDW8</accession>
<dbReference type="RefSeq" id="WP_015763584.1">
    <property type="nucleotide sequence ID" value="NZ_CP039375.1"/>
</dbReference>
<dbReference type="InterPro" id="IPR050282">
    <property type="entry name" value="Cycloisomerase_2"/>
</dbReference>
<dbReference type="Gene3D" id="2.130.10.10">
    <property type="entry name" value="YVTN repeat-like/Quinoprotein amine dehydrogenase"/>
    <property type="match status" value="1"/>
</dbReference>
<dbReference type="GO" id="GO:0017057">
    <property type="term" value="F:6-phosphogluconolactonase activity"/>
    <property type="evidence" value="ECO:0007669"/>
    <property type="project" value="TreeGrafter"/>
</dbReference>
<dbReference type="PANTHER" id="PTHR30344">
    <property type="entry name" value="6-PHOSPHOGLUCONOLACTONASE-RELATED"/>
    <property type="match status" value="1"/>
</dbReference>
<dbReference type="InterPro" id="IPR015943">
    <property type="entry name" value="WD40/YVTN_repeat-like_dom_sf"/>
</dbReference>
<evidence type="ECO:0000313" key="3">
    <source>
        <dbReference type="EMBL" id="QCD64171.1"/>
    </source>
</evidence>
<proteinExistence type="inferred from homology"/>
<dbReference type="InterPro" id="IPR019405">
    <property type="entry name" value="Lactonase_7-beta_prop"/>
</dbReference>
<evidence type="ECO:0000256" key="2">
    <source>
        <dbReference type="SAM" id="MobiDB-lite"/>
    </source>
</evidence>
<dbReference type="GeneID" id="42177364"/>